<dbReference type="Proteomes" id="UP000244905">
    <property type="component" value="Unassembled WGS sequence"/>
</dbReference>
<dbReference type="RefSeq" id="WP_107032174.1">
    <property type="nucleotide sequence ID" value="NZ_CAOLSD010000055.1"/>
</dbReference>
<proteinExistence type="predicted"/>
<dbReference type="Gene3D" id="2.60.120.10">
    <property type="entry name" value="Jelly Rolls"/>
    <property type="match status" value="1"/>
</dbReference>
<evidence type="ECO:0000313" key="4">
    <source>
        <dbReference type="Proteomes" id="UP000244905"/>
    </source>
</evidence>
<reference evidence="4" key="1">
    <citation type="submission" date="2018-02" db="EMBL/GenBank/DDBJ databases">
        <authorList>
            <person name="Clavel T."/>
            <person name="Strowig T."/>
        </authorList>
    </citation>
    <scope>NUCLEOTIDE SEQUENCE [LARGE SCALE GENOMIC DNA]</scope>
    <source>
        <strain evidence="4">DSM 103720</strain>
    </source>
</reference>
<evidence type="ECO:0000259" key="2">
    <source>
        <dbReference type="Pfam" id="PF07883"/>
    </source>
</evidence>
<dbReference type="GO" id="GO:0046872">
    <property type="term" value="F:metal ion binding"/>
    <property type="evidence" value="ECO:0007669"/>
    <property type="project" value="UniProtKB-KW"/>
</dbReference>
<protein>
    <submittedName>
        <fullName evidence="3">Cupin domain-containing protein</fullName>
    </submittedName>
</protein>
<keyword evidence="4" id="KW-1185">Reference proteome</keyword>
<dbReference type="AlphaFoldDB" id="A0A2V1IJQ1"/>
<dbReference type="PANTHER" id="PTHR35848:SF6">
    <property type="entry name" value="CUPIN TYPE-2 DOMAIN-CONTAINING PROTEIN"/>
    <property type="match status" value="1"/>
</dbReference>
<dbReference type="SUPFAM" id="SSF51182">
    <property type="entry name" value="RmlC-like cupins"/>
    <property type="match status" value="1"/>
</dbReference>
<keyword evidence="1" id="KW-0479">Metal-binding</keyword>
<evidence type="ECO:0000313" key="3">
    <source>
        <dbReference type="EMBL" id="PWB02331.1"/>
    </source>
</evidence>
<sequence length="116" mass="12615">MDGAKTVYRRLSEIEAAPTAHAVGLKKVLLSAGETRSAVTQIAVTTFRTGEKAGSHRHPTMDEHYLFIEGEGLMTVDGQSYECRPGDYLLVGAGSLHELQALAEMKFMTIGIAYDK</sequence>
<accession>A0A2V1IJQ1</accession>
<dbReference type="InterPro" id="IPR014710">
    <property type="entry name" value="RmlC-like_jellyroll"/>
</dbReference>
<evidence type="ECO:0000256" key="1">
    <source>
        <dbReference type="ARBA" id="ARBA00022723"/>
    </source>
</evidence>
<comment type="caution">
    <text evidence="3">The sequence shown here is derived from an EMBL/GenBank/DDBJ whole genome shotgun (WGS) entry which is preliminary data.</text>
</comment>
<gene>
    <name evidence="3" type="ORF">C5O23_06655</name>
</gene>
<dbReference type="InterPro" id="IPR011051">
    <property type="entry name" value="RmlC_Cupin_sf"/>
</dbReference>
<dbReference type="InterPro" id="IPR051610">
    <property type="entry name" value="GPI/OXD"/>
</dbReference>
<organism evidence="3 4">
    <name type="scientific">Duncaniella muris</name>
    <dbReference type="NCBI Taxonomy" id="2094150"/>
    <lineage>
        <taxon>Bacteria</taxon>
        <taxon>Pseudomonadati</taxon>
        <taxon>Bacteroidota</taxon>
        <taxon>Bacteroidia</taxon>
        <taxon>Bacteroidales</taxon>
        <taxon>Muribaculaceae</taxon>
        <taxon>Duncaniella</taxon>
    </lineage>
</organism>
<dbReference type="PANTHER" id="PTHR35848">
    <property type="entry name" value="OXALATE-BINDING PROTEIN"/>
    <property type="match status" value="1"/>
</dbReference>
<feature type="domain" description="Cupin type-2" evidence="2">
    <location>
        <begin position="44"/>
        <end position="108"/>
    </location>
</feature>
<name>A0A2V1IJQ1_9BACT</name>
<dbReference type="InterPro" id="IPR013096">
    <property type="entry name" value="Cupin_2"/>
</dbReference>
<dbReference type="Pfam" id="PF07883">
    <property type="entry name" value="Cupin_2"/>
    <property type="match status" value="1"/>
</dbReference>
<dbReference type="EMBL" id="PUEC01000013">
    <property type="protein sequence ID" value="PWB02331.1"/>
    <property type="molecule type" value="Genomic_DNA"/>
</dbReference>